<dbReference type="PANTHER" id="PTHR22916:SF3">
    <property type="entry name" value="UDP-GLCNAC:BETAGAL BETA-1,3-N-ACETYLGLUCOSAMINYLTRANSFERASE-LIKE PROTEIN 1"/>
    <property type="match status" value="1"/>
</dbReference>
<dbReference type="GO" id="GO:0016758">
    <property type="term" value="F:hexosyltransferase activity"/>
    <property type="evidence" value="ECO:0007669"/>
    <property type="project" value="UniProtKB-ARBA"/>
</dbReference>
<dbReference type="AlphaFoldDB" id="A0A1H9YHB9"/>
<dbReference type="OrthoDB" id="9802649at2"/>
<dbReference type="InterPro" id="IPR029044">
    <property type="entry name" value="Nucleotide-diphossugar_trans"/>
</dbReference>
<dbReference type="PANTHER" id="PTHR22916">
    <property type="entry name" value="GLYCOSYLTRANSFERASE"/>
    <property type="match status" value="1"/>
</dbReference>
<accession>A0A1H9YHB9</accession>
<keyword evidence="1" id="KW-1003">Cell membrane</keyword>
<dbReference type="InterPro" id="IPR001173">
    <property type="entry name" value="Glyco_trans_2-like"/>
</dbReference>
<dbReference type="EMBL" id="FOHW01000001">
    <property type="protein sequence ID" value="SES67980.1"/>
    <property type="molecule type" value="Genomic_DNA"/>
</dbReference>
<evidence type="ECO:0000256" key="1">
    <source>
        <dbReference type="ARBA" id="ARBA00022519"/>
    </source>
</evidence>
<dbReference type="Gene3D" id="3.90.550.10">
    <property type="entry name" value="Spore Coat Polysaccharide Biosynthesis Protein SpsA, Chain A"/>
    <property type="match status" value="1"/>
</dbReference>
<reference evidence="3 4" key="1">
    <citation type="submission" date="2016-10" db="EMBL/GenBank/DDBJ databases">
        <authorList>
            <person name="de Groot N.N."/>
        </authorList>
    </citation>
    <scope>NUCLEOTIDE SEQUENCE [LARGE SCALE GENOMIC DNA]</scope>
    <source>
        <strain evidence="3 4">DSM 11363</strain>
    </source>
</reference>
<evidence type="ECO:0000313" key="4">
    <source>
        <dbReference type="Proteomes" id="UP000182332"/>
    </source>
</evidence>
<dbReference type="CDD" id="cd00761">
    <property type="entry name" value="Glyco_tranf_GTA_type"/>
    <property type="match status" value="1"/>
</dbReference>
<dbReference type="SUPFAM" id="SSF53448">
    <property type="entry name" value="Nucleotide-diphospho-sugar transferases"/>
    <property type="match status" value="1"/>
</dbReference>
<dbReference type="Proteomes" id="UP000182332">
    <property type="component" value="Unassembled WGS sequence"/>
</dbReference>
<feature type="domain" description="Glycosyltransferase 2-like" evidence="2">
    <location>
        <begin position="6"/>
        <end position="122"/>
    </location>
</feature>
<dbReference type="Pfam" id="PF00535">
    <property type="entry name" value="Glycos_transf_2"/>
    <property type="match status" value="1"/>
</dbReference>
<organism evidence="3 4">
    <name type="scientific">Pseudomonas graminis</name>
    <dbReference type="NCBI Taxonomy" id="158627"/>
    <lineage>
        <taxon>Bacteria</taxon>
        <taxon>Pseudomonadati</taxon>
        <taxon>Pseudomonadota</taxon>
        <taxon>Gammaproteobacteria</taxon>
        <taxon>Pseudomonadales</taxon>
        <taxon>Pseudomonadaceae</taxon>
        <taxon>Pseudomonas</taxon>
    </lineage>
</organism>
<proteinExistence type="predicted"/>
<keyword evidence="3" id="KW-0808">Transferase</keyword>
<sequence length="296" mass="33697">MNPLLSIVCPTFNQAAFLARALDGFLSQQTTFPFEILVNDDASTDGTALVLAKYAALYPKIIRPFYQEENQYQQGKTCTPGIFKEARGRYIAYCEGDDYWTDPQKLQIQVDFLEANHDYVLTYHDAMAFDVNGERGIQLLGKWRRDASAVELQQGRPISTLTVCFRNVLHELPQELLHAPLGDMCWWSLLGAHGKGKFLGRIKPAAYRVHPGGIFSMRSHRRKLHMNLQTYSALANYYHRMGNQPLYEYFLTQLFGMCLSAISPFQKLCALGLVARNVSINLGKRLIPSRSERHVQ</sequence>
<dbReference type="RefSeq" id="WP_074883470.1">
    <property type="nucleotide sequence ID" value="NZ_FOHW01000001.1"/>
</dbReference>
<keyword evidence="1" id="KW-0997">Cell inner membrane</keyword>
<evidence type="ECO:0000259" key="2">
    <source>
        <dbReference type="Pfam" id="PF00535"/>
    </source>
</evidence>
<name>A0A1H9YHB9_9PSED</name>
<gene>
    <name evidence="3" type="ORF">SAMN05216197_101236</name>
</gene>
<keyword evidence="1" id="KW-0472">Membrane</keyword>
<protein>
    <submittedName>
        <fullName evidence="3">Glycosyltransferase involved in cell wall bisynthesis</fullName>
    </submittedName>
</protein>
<evidence type="ECO:0000313" key="3">
    <source>
        <dbReference type="EMBL" id="SES67980.1"/>
    </source>
</evidence>